<evidence type="ECO:0000313" key="5">
    <source>
        <dbReference type="Proteomes" id="UP000001288"/>
    </source>
</evidence>
<dbReference type="Pfam" id="PF03319">
    <property type="entry name" value="EutN_CcmL"/>
    <property type="match status" value="1"/>
</dbReference>
<dbReference type="KEGG" id="lmt:LMRG_00606"/>
<dbReference type="Proteomes" id="UP000001288">
    <property type="component" value="Chromosome"/>
</dbReference>
<dbReference type="EMBL" id="CP002002">
    <property type="protein sequence ID" value="AEO06146.1"/>
    <property type="molecule type" value="Genomic_DNA"/>
</dbReference>
<accession>A0A0H3GBV7</accession>
<evidence type="ECO:0000256" key="1">
    <source>
        <dbReference type="ARBA" id="ARBA00023587"/>
    </source>
</evidence>
<evidence type="ECO:0000256" key="3">
    <source>
        <dbReference type="ARBA" id="ARBA00024446"/>
    </source>
</evidence>
<comment type="subcellular location">
    <subcellularLocation>
        <location evidence="1">Carboxysome</location>
    </subcellularLocation>
</comment>
<dbReference type="SUPFAM" id="SSF159133">
    <property type="entry name" value="EutN/CcmL-like"/>
    <property type="match status" value="1"/>
</dbReference>
<name>A0A0H3GBV7_LISM4</name>
<organism evidence="4 5">
    <name type="scientific">Listeria monocytogenes serotype 1/2a (strain 10403S)</name>
    <dbReference type="NCBI Taxonomy" id="393133"/>
    <lineage>
        <taxon>Bacteria</taxon>
        <taxon>Bacillati</taxon>
        <taxon>Bacillota</taxon>
        <taxon>Bacilli</taxon>
        <taxon>Bacillales</taxon>
        <taxon>Listeriaceae</taxon>
        <taxon>Listeria</taxon>
    </lineage>
</organism>
<gene>
    <name evidence="4" type="ordered locus">LMRG_00606</name>
</gene>
<dbReference type="CDD" id="cd01614">
    <property type="entry name" value="EutN_CcmL"/>
    <property type="match status" value="1"/>
</dbReference>
<dbReference type="AlphaFoldDB" id="A0A0H3GBV7"/>
<sequence length="96" mass="10020">MQCGKGSDVMFMAKITGSVVSTKKEDSLTGKKLMIVQPVDANGEHVRSEEVACDSVGAGIGEYVLVARGNAARSVFAEPNSAIDSAIIAIVDSFDK</sequence>
<keyword evidence="3" id="KW-1283">Bacterial microcompartment</keyword>
<reference evidence="5" key="1">
    <citation type="submission" date="2010-04" db="EMBL/GenBank/DDBJ databases">
        <title>The genome sequence of Listeria monocytogenes strain 10403S.</title>
        <authorList>
            <consortium name="The Broad Institute Genome Sequencing Platform"/>
            <consortium name="The Broad Institute Genome Sequencing Center for Infectious Disease."/>
            <person name="Borowsky M."/>
            <person name="Borodovsky M."/>
            <person name="Young S.K."/>
            <person name="Zeng Q."/>
            <person name="Koehrsen M."/>
            <person name="Fitzgerald M."/>
            <person name="Wiedmann M."/>
            <person name="Swaminathan B."/>
            <person name="Lauer P."/>
            <person name="Portnoy D."/>
            <person name="Cossart P."/>
            <person name="Buchrieser C."/>
            <person name="Higgins D."/>
            <person name="Abouelleil A."/>
            <person name="Alvarado L."/>
            <person name="Arachchi H.M."/>
            <person name="Berlin A."/>
            <person name="Borenstein D."/>
            <person name="Brown A."/>
            <person name="Chapman S.B."/>
            <person name="Chen Z."/>
            <person name="Dunbar C.D."/>
            <person name="Engels R."/>
            <person name="Freedman E."/>
            <person name="Gearin G."/>
            <person name="Gellesch M."/>
            <person name="Goldberg J."/>
            <person name="Griggs A."/>
            <person name="Gujja S."/>
            <person name="Heilman E."/>
            <person name="Heiman D."/>
            <person name="Howarth C."/>
            <person name="Jen D."/>
            <person name="Larson L."/>
            <person name="Lui A."/>
            <person name="MacDonald J."/>
            <person name="Mehta T."/>
            <person name="Montmayeur A."/>
            <person name="Neiman D."/>
            <person name="Park D."/>
            <person name="Pearson M."/>
            <person name="Priest M."/>
            <person name="Richards J."/>
            <person name="Roberts A."/>
            <person name="Saif S."/>
            <person name="Shea T."/>
            <person name="Shenoy N."/>
            <person name="Sisk P."/>
            <person name="Stolte C."/>
            <person name="Sykes S."/>
            <person name="Walk T."/>
            <person name="White J."/>
            <person name="Yandava C."/>
            <person name="Haas B."/>
            <person name="Nusbaum C."/>
            <person name="Birren B."/>
        </authorList>
    </citation>
    <scope>NUCLEOTIDE SEQUENCE [LARGE SCALE GENOMIC DNA]</scope>
    <source>
        <strain evidence="5">10403S</strain>
    </source>
</reference>
<dbReference type="PANTHER" id="PTHR36539:SF1">
    <property type="entry name" value="BACTERIAL MICROCOMPARTMENT SHELL VERTEX PROTEIN EUTN"/>
    <property type="match status" value="1"/>
</dbReference>
<evidence type="ECO:0000256" key="2">
    <source>
        <dbReference type="ARBA" id="ARBA00023669"/>
    </source>
</evidence>
<dbReference type="PANTHER" id="PTHR36539">
    <property type="entry name" value="ETHANOLAMINE UTILIZATION PROTEIN EUTN"/>
    <property type="match status" value="1"/>
</dbReference>
<dbReference type="InterPro" id="IPR036677">
    <property type="entry name" value="EutN_CcmL_sf"/>
</dbReference>
<dbReference type="InterPro" id="IPR004992">
    <property type="entry name" value="EutN_CcmL"/>
</dbReference>
<protein>
    <submittedName>
        <fullName evidence="4">Ethanolamine and carbon dioxide metabolism</fullName>
    </submittedName>
</protein>
<dbReference type="GO" id="GO:0031470">
    <property type="term" value="C:carboxysome"/>
    <property type="evidence" value="ECO:0007669"/>
    <property type="project" value="UniProtKB-SubCell"/>
</dbReference>
<dbReference type="PROSITE" id="PS51932">
    <property type="entry name" value="BMV"/>
    <property type="match status" value="1"/>
</dbReference>
<dbReference type="Gene3D" id="2.40.50.220">
    <property type="entry name" value="EutN/Ccml"/>
    <property type="match status" value="1"/>
</dbReference>
<proteinExistence type="predicted"/>
<dbReference type="HOGENOM" id="CLU_148498_2_2_9"/>
<evidence type="ECO:0000313" key="4">
    <source>
        <dbReference type="EMBL" id="AEO06146.1"/>
    </source>
</evidence>
<keyword evidence="2" id="KW-1282">Carboxysome</keyword>